<keyword evidence="6" id="KW-0130">Cell adhesion</keyword>
<dbReference type="EMBL" id="JAFIRN010000008">
    <property type="protein sequence ID" value="KAG5844242.1"/>
    <property type="molecule type" value="Genomic_DNA"/>
</dbReference>
<protein>
    <recommendedName>
        <fullName evidence="10">Spondin domain-containing protein</fullName>
    </recommendedName>
</protein>
<keyword evidence="7" id="KW-1015">Disulfide bond</keyword>
<evidence type="ECO:0000313" key="11">
    <source>
        <dbReference type="EMBL" id="KAG5844242.1"/>
    </source>
</evidence>
<keyword evidence="2" id="KW-0964">Secreted</keyword>
<dbReference type="PROSITE" id="PS51020">
    <property type="entry name" value="SPONDIN"/>
    <property type="match status" value="1"/>
</dbReference>
<dbReference type="InterPro" id="IPR036383">
    <property type="entry name" value="TSP1_rpt_sf"/>
</dbReference>
<sequence>MSQLSREGSLPLLGLRALPVGCISPWRSVSVEMARNLAVSVWLWTGRLLAAESDHISCASQLCFPLSSSVQMTSSGLLSHGWQRRLLLALLKLMVFCSGPAQAANGRACSARGPASYILVFTGHWSPRAFPKQYPIHRPPAQWSKLIAMTHNAQYRLWREGELASPGVRSFAKRGVTADLGREGREARKRRAVGGMYRTAGVPTGTGHSSTELLMQPRHPQLSMMVKVVPSPDWFVGVDSVNLCEGDRWRQEVTFDLHPFDAGTDSGFTFSSPNYPTSPPESITQITSQEPSHPANSFYYPRLSELPPLATVRITRQRRIPARQTSLSNHILPQYFSETPLDCEVSLWSSWGLCTGSCASGSVRHRTRYILLRPANSGSPCPELEERAECSLRLCLSQQ</sequence>
<reference evidence="11" key="1">
    <citation type="submission" date="2021-01" db="EMBL/GenBank/DDBJ databases">
        <title>A chromosome-scale assembly of European eel, Anguilla anguilla.</title>
        <authorList>
            <person name="Henkel C."/>
            <person name="Jong-Raadsen S.A."/>
            <person name="Dufour S."/>
            <person name="Weltzien F.-A."/>
            <person name="Palstra A.P."/>
            <person name="Pelster B."/>
            <person name="Spaink H.P."/>
            <person name="Van Den Thillart G.E."/>
            <person name="Jansen H."/>
            <person name="Zahm M."/>
            <person name="Klopp C."/>
            <person name="Cedric C."/>
            <person name="Louis A."/>
            <person name="Berthelot C."/>
            <person name="Parey E."/>
            <person name="Roest Crollius H."/>
            <person name="Montfort J."/>
            <person name="Robinson-Rechavi M."/>
            <person name="Bucao C."/>
            <person name="Bouchez O."/>
            <person name="Gislard M."/>
            <person name="Lluch J."/>
            <person name="Milhes M."/>
            <person name="Lampietro C."/>
            <person name="Lopez Roques C."/>
            <person name="Donnadieu C."/>
            <person name="Braasch I."/>
            <person name="Desvignes T."/>
            <person name="Postlethwait J."/>
            <person name="Bobe J."/>
            <person name="Guiguen Y."/>
            <person name="Dirks R."/>
        </authorList>
    </citation>
    <scope>NUCLEOTIDE SEQUENCE</scope>
    <source>
        <strain evidence="11">Tag_6206</strain>
        <tissue evidence="11">Liver</tissue>
    </source>
</reference>
<evidence type="ECO:0000256" key="1">
    <source>
        <dbReference type="ARBA" id="ARBA00004498"/>
    </source>
</evidence>
<dbReference type="SUPFAM" id="SSF82895">
    <property type="entry name" value="TSP-1 type 1 repeat"/>
    <property type="match status" value="1"/>
</dbReference>
<dbReference type="InterPro" id="IPR000884">
    <property type="entry name" value="TSP1_rpt"/>
</dbReference>
<evidence type="ECO:0000256" key="8">
    <source>
        <dbReference type="ARBA" id="ARBA00023180"/>
    </source>
</evidence>
<evidence type="ECO:0000259" key="10">
    <source>
        <dbReference type="PROSITE" id="PS51020"/>
    </source>
</evidence>
<evidence type="ECO:0000256" key="4">
    <source>
        <dbReference type="ARBA" id="ARBA00022723"/>
    </source>
</evidence>
<dbReference type="PANTHER" id="PTHR11311">
    <property type="entry name" value="SPONDIN"/>
    <property type="match status" value="1"/>
</dbReference>
<feature type="region of interest" description="Disordered" evidence="9">
    <location>
        <begin position="268"/>
        <end position="290"/>
    </location>
</feature>
<dbReference type="Proteomes" id="UP001044222">
    <property type="component" value="Chromosome 8"/>
</dbReference>
<dbReference type="AlphaFoldDB" id="A0A9D3RYT7"/>
<keyword evidence="4" id="KW-0479">Metal-binding</keyword>
<dbReference type="InterPro" id="IPR051418">
    <property type="entry name" value="Spondin/Thrombospondin_T1"/>
</dbReference>
<dbReference type="PROSITE" id="PS50092">
    <property type="entry name" value="TSP1"/>
    <property type="match status" value="1"/>
</dbReference>
<name>A0A9D3RYT7_ANGAN</name>
<dbReference type="InterPro" id="IPR044004">
    <property type="entry name" value="TSP1_spondin_dom"/>
</dbReference>
<accession>A0A9D3RYT7</accession>
<dbReference type="Pfam" id="PF19028">
    <property type="entry name" value="TSP1_spondin"/>
    <property type="match status" value="1"/>
</dbReference>
<dbReference type="FunFam" id="2.20.100.10:FF:000037">
    <property type="entry name" value="Spondin 2"/>
    <property type="match status" value="1"/>
</dbReference>
<dbReference type="Gene3D" id="2.60.40.2130">
    <property type="entry name" value="F-spondin domain"/>
    <property type="match status" value="1"/>
</dbReference>
<evidence type="ECO:0000256" key="7">
    <source>
        <dbReference type="ARBA" id="ARBA00023157"/>
    </source>
</evidence>
<dbReference type="InterPro" id="IPR009465">
    <property type="entry name" value="Spondin_N"/>
</dbReference>
<evidence type="ECO:0000256" key="5">
    <source>
        <dbReference type="ARBA" id="ARBA00022729"/>
    </source>
</evidence>
<evidence type="ECO:0000256" key="9">
    <source>
        <dbReference type="SAM" id="MobiDB-lite"/>
    </source>
</evidence>
<keyword evidence="12" id="KW-1185">Reference proteome</keyword>
<dbReference type="PANTHER" id="PTHR11311:SF33">
    <property type="entry name" value="MINDIN1"/>
    <property type="match status" value="1"/>
</dbReference>
<proteinExistence type="predicted"/>
<evidence type="ECO:0000256" key="2">
    <source>
        <dbReference type="ARBA" id="ARBA00022525"/>
    </source>
</evidence>
<dbReference type="GO" id="GO:0046872">
    <property type="term" value="F:metal ion binding"/>
    <property type="evidence" value="ECO:0007669"/>
    <property type="project" value="UniProtKB-KW"/>
</dbReference>
<dbReference type="Pfam" id="PF06468">
    <property type="entry name" value="Spond_N"/>
    <property type="match status" value="1"/>
</dbReference>
<evidence type="ECO:0000313" key="12">
    <source>
        <dbReference type="Proteomes" id="UP001044222"/>
    </source>
</evidence>
<dbReference type="GO" id="GO:0031012">
    <property type="term" value="C:extracellular matrix"/>
    <property type="evidence" value="ECO:0007669"/>
    <property type="project" value="TreeGrafter"/>
</dbReference>
<dbReference type="Gene3D" id="2.20.100.10">
    <property type="entry name" value="Thrombospondin type-1 (TSP1) repeat"/>
    <property type="match status" value="1"/>
</dbReference>
<dbReference type="GO" id="GO:0007155">
    <property type="term" value="P:cell adhesion"/>
    <property type="evidence" value="ECO:0007669"/>
    <property type="project" value="UniProtKB-KW"/>
</dbReference>
<dbReference type="NCBIfam" id="NF038123">
    <property type="entry name" value="NF038123_dom"/>
    <property type="match status" value="1"/>
</dbReference>
<keyword evidence="3" id="KW-0272">Extracellular matrix</keyword>
<evidence type="ECO:0000256" key="6">
    <source>
        <dbReference type="ARBA" id="ARBA00022889"/>
    </source>
</evidence>
<comment type="subcellular location">
    <subcellularLocation>
        <location evidence="1">Secreted</location>
        <location evidence="1">Extracellular space</location>
        <location evidence="1">Extracellular matrix</location>
    </subcellularLocation>
</comment>
<dbReference type="InterPro" id="IPR038678">
    <property type="entry name" value="Spondin_N_sf"/>
</dbReference>
<organism evidence="11 12">
    <name type="scientific">Anguilla anguilla</name>
    <name type="common">European freshwater eel</name>
    <name type="synonym">Muraena anguilla</name>
    <dbReference type="NCBI Taxonomy" id="7936"/>
    <lineage>
        <taxon>Eukaryota</taxon>
        <taxon>Metazoa</taxon>
        <taxon>Chordata</taxon>
        <taxon>Craniata</taxon>
        <taxon>Vertebrata</taxon>
        <taxon>Euteleostomi</taxon>
        <taxon>Actinopterygii</taxon>
        <taxon>Neopterygii</taxon>
        <taxon>Teleostei</taxon>
        <taxon>Anguilliformes</taxon>
        <taxon>Anguillidae</taxon>
        <taxon>Anguilla</taxon>
    </lineage>
</organism>
<keyword evidence="8" id="KW-0325">Glycoprotein</keyword>
<feature type="domain" description="Spondin" evidence="10">
    <location>
        <begin position="105"/>
        <end position="294"/>
    </location>
</feature>
<comment type="caution">
    <text evidence="11">The sequence shown here is derived from an EMBL/GenBank/DDBJ whole genome shotgun (WGS) entry which is preliminary data.</text>
</comment>
<dbReference type="SMART" id="SM00209">
    <property type="entry name" value="TSP1"/>
    <property type="match status" value="1"/>
</dbReference>
<gene>
    <name evidence="11" type="ORF">ANANG_G00160310</name>
</gene>
<keyword evidence="5" id="KW-0732">Signal</keyword>
<evidence type="ECO:0000256" key="3">
    <source>
        <dbReference type="ARBA" id="ARBA00022530"/>
    </source>
</evidence>